<dbReference type="PANTHER" id="PTHR30069:SF46">
    <property type="entry name" value="OAR PROTEIN"/>
    <property type="match status" value="1"/>
</dbReference>
<reference evidence="9 10" key="1">
    <citation type="submission" date="2016-10" db="EMBL/GenBank/DDBJ databases">
        <authorList>
            <person name="de Groot N.N."/>
        </authorList>
    </citation>
    <scope>NUCLEOTIDE SEQUENCE [LARGE SCALE GENOMIC DNA]</scope>
    <source>
        <strain evidence="9 10">GAS232</strain>
    </source>
</reference>
<keyword evidence="10" id="KW-1185">Reference proteome</keyword>
<dbReference type="Gene3D" id="2.40.170.20">
    <property type="entry name" value="TonB-dependent receptor, beta-barrel domain"/>
    <property type="match status" value="1"/>
</dbReference>
<feature type="chain" id="PRO_5009241584" evidence="7">
    <location>
        <begin position="25"/>
        <end position="1178"/>
    </location>
</feature>
<keyword evidence="3" id="KW-1134">Transmembrane beta strand</keyword>
<keyword evidence="4" id="KW-0812">Transmembrane</keyword>
<dbReference type="Pfam" id="PF13620">
    <property type="entry name" value="CarboxypepD_reg"/>
    <property type="match status" value="1"/>
</dbReference>
<organism evidence="9 10">
    <name type="scientific">Terriglobus roseus</name>
    <dbReference type="NCBI Taxonomy" id="392734"/>
    <lineage>
        <taxon>Bacteria</taxon>
        <taxon>Pseudomonadati</taxon>
        <taxon>Acidobacteriota</taxon>
        <taxon>Terriglobia</taxon>
        <taxon>Terriglobales</taxon>
        <taxon>Acidobacteriaceae</taxon>
        <taxon>Terriglobus</taxon>
    </lineage>
</organism>
<dbReference type="Pfam" id="PF25183">
    <property type="entry name" value="OMP_b-brl_4"/>
    <property type="match status" value="1"/>
</dbReference>
<evidence type="ECO:0000256" key="5">
    <source>
        <dbReference type="ARBA" id="ARBA00023136"/>
    </source>
</evidence>
<comment type="subcellular location">
    <subcellularLocation>
        <location evidence="1">Cell outer membrane</location>
        <topology evidence="1">Multi-pass membrane protein</topology>
    </subcellularLocation>
</comment>
<proteinExistence type="predicted"/>
<feature type="domain" description="TonB-dependent transporter Oar-like beta-barrel" evidence="8">
    <location>
        <begin position="244"/>
        <end position="1171"/>
    </location>
</feature>
<dbReference type="OrthoDB" id="97893at2"/>
<dbReference type="PANTHER" id="PTHR30069">
    <property type="entry name" value="TONB-DEPENDENT OUTER MEMBRANE RECEPTOR"/>
    <property type="match status" value="1"/>
</dbReference>
<dbReference type="RefSeq" id="WP_083345020.1">
    <property type="nucleotide sequence ID" value="NZ_LT629690.1"/>
</dbReference>
<dbReference type="GO" id="GO:0044718">
    <property type="term" value="P:siderophore transmembrane transport"/>
    <property type="evidence" value="ECO:0007669"/>
    <property type="project" value="TreeGrafter"/>
</dbReference>
<dbReference type="SUPFAM" id="SSF49464">
    <property type="entry name" value="Carboxypeptidase regulatory domain-like"/>
    <property type="match status" value="1"/>
</dbReference>
<dbReference type="GO" id="GO:0015344">
    <property type="term" value="F:siderophore uptake transmembrane transporter activity"/>
    <property type="evidence" value="ECO:0007669"/>
    <property type="project" value="TreeGrafter"/>
</dbReference>
<dbReference type="InterPro" id="IPR039426">
    <property type="entry name" value="TonB-dep_rcpt-like"/>
</dbReference>
<dbReference type="EMBL" id="LT629690">
    <property type="protein sequence ID" value="SDF30789.1"/>
    <property type="molecule type" value="Genomic_DNA"/>
</dbReference>
<dbReference type="InterPro" id="IPR008969">
    <property type="entry name" value="CarboxyPept-like_regulatory"/>
</dbReference>
<keyword evidence="9" id="KW-0645">Protease</keyword>
<keyword evidence="9" id="KW-0121">Carboxypeptidase</keyword>
<dbReference type="Proteomes" id="UP000182427">
    <property type="component" value="Chromosome I"/>
</dbReference>
<keyword evidence="7" id="KW-0732">Signal</keyword>
<evidence type="ECO:0000259" key="8">
    <source>
        <dbReference type="Pfam" id="PF25183"/>
    </source>
</evidence>
<protein>
    <submittedName>
        <fullName evidence="9">Carboxypeptidase regulatory-like domain-containing protein</fullName>
    </submittedName>
</protein>
<dbReference type="InterPro" id="IPR036942">
    <property type="entry name" value="Beta-barrel_TonB_sf"/>
</dbReference>
<evidence type="ECO:0000256" key="2">
    <source>
        <dbReference type="ARBA" id="ARBA00022448"/>
    </source>
</evidence>
<sequence>MTNRSRIPIAACVLSLACTLSASAQLSTATLSGTVVDADGAVVPNASITLTNTQTNFTRTFQTKADGSYRQEFLPVGSYKVVVNAPGFKTLEQTGVTLSVLESAELKLTVTAGGGAETVEVTADTPLVNLANSTLGNTVENREIDNLPLVNRDVTRLLQLVPGVQNVQTVNNLGYQELHVIVNGAPDSIVGQTSYYLDGTLNMTGLRNTGNQVPNPDAVNQFNVVTNNYSAQLGRYSSAVVSIVTKSGTNKFHGSVFEFFRDRNFNANAHNSSVKNAYNQHRFGATLGGPIRKDKDFFFASFGGFRFIQSGNFMGALPSDAQMAGDFSENLPTSGEQASCTSNPTTAANTAVHFLVCRPTIYSPTTGAASTTSTPYAGNRLPAVDPTAVNIVKWLKANLGPRQPAAFGDTPYIYRTRAPLPEQNEEYLGKTDHQISKSHRLTLSYFLLNYRVRISPNVTSGATNNNSFTQQWTYSDYKNKQQNASIADTWTISNRSINQFWVTYTRQYGGRTANPASTLAAFGSDLGVVGTPSRPNISVGGVMPFTLAQAITGPKAGANVYGLRDVFSTTLGKHSLYLGGEAGLEKDFQQTLLNNYGTFTFSTAIGQRTGNATSDFMAGIPASMGQDTPLYANASWYSYGLFAQDDWKILPNLTLNLGVRYDFQQAPTDPQRMQTNFTPGVQSHAFNASILGKPGSNLAPVGMLFPGDPGVPKGGVFSPMNHVSPRVGFAYDPMGNGKTVFHGAAGLFFGGISGNMWEYPSNYAPYAVRNSGYAKVNSLTHPYQNDPTEFPSGTNPYPGLVFNYATKTATFLPLNQVVAFDPNFRWPYAMQVNFGVQHQLLRNTAVSINFVGSYNRKSPIYNDINGPVFNINSTGGSGASCTNTALTCAYANTSGTVNNRRPLNAMYGASAANPIYSNVWIIRSNQNSNYNGLQVSVEQRIVKHISARGYYSWSKTLQSNFLDSTGSTNGVFLDANYPQLEYRQRSDQDRRHMMTASFVWEPDYFSSYNFFVRNALNGWKITAIWTANSGQPFTVTTGTDNYNSGNGNNRPSVVPGKVERVLPNNGSRVTAMNQWFDTSAYCITGTSGCPGLGPLNLLGNTRPYTLDAPGYRNVDASLFRDFSIYHELRFQLRGEFRNVFNLTNLGTPTATMNNANFGKVTGTGGDNRIIQVGGRILF</sequence>
<keyword evidence="9" id="KW-0378">Hydrolase</keyword>
<dbReference type="AlphaFoldDB" id="A0A1G7K1Y6"/>
<keyword evidence="2" id="KW-0813">Transport</keyword>
<evidence type="ECO:0000313" key="9">
    <source>
        <dbReference type="EMBL" id="SDF30789.1"/>
    </source>
</evidence>
<evidence type="ECO:0000256" key="3">
    <source>
        <dbReference type="ARBA" id="ARBA00022452"/>
    </source>
</evidence>
<dbReference type="SUPFAM" id="SSF56935">
    <property type="entry name" value="Porins"/>
    <property type="match status" value="1"/>
</dbReference>
<evidence type="ECO:0000313" key="10">
    <source>
        <dbReference type="Proteomes" id="UP000182427"/>
    </source>
</evidence>
<dbReference type="Gene3D" id="2.60.40.1120">
    <property type="entry name" value="Carboxypeptidase-like, regulatory domain"/>
    <property type="match status" value="1"/>
</dbReference>
<name>A0A1G7K1Y6_9BACT</name>
<feature type="signal peptide" evidence="7">
    <location>
        <begin position="1"/>
        <end position="24"/>
    </location>
</feature>
<keyword evidence="6" id="KW-0998">Cell outer membrane</keyword>
<keyword evidence="5" id="KW-0472">Membrane</keyword>
<evidence type="ECO:0000256" key="1">
    <source>
        <dbReference type="ARBA" id="ARBA00004571"/>
    </source>
</evidence>
<evidence type="ECO:0000256" key="7">
    <source>
        <dbReference type="SAM" id="SignalP"/>
    </source>
</evidence>
<dbReference type="GO" id="GO:0004180">
    <property type="term" value="F:carboxypeptidase activity"/>
    <property type="evidence" value="ECO:0007669"/>
    <property type="project" value="UniProtKB-KW"/>
</dbReference>
<dbReference type="PROSITE" id="PS51257">
    <property type="entry name" value="PROKAR_LIPOPROTEIN"/>
    <property type="match status" value="1"/>
</dbReference>
<accession>A0A1G7K1Y6</accession>
<dbReference type="InterPro" id="IPR057601">
    <property type="entry name" value="Oar-like_b-barrel"/>
</dbReference>
<gene>
    <name evidence="9" type="ORF">SAMN05444167_2018</name>
</gene>
<evidence type="ECO:0000256" key="6">
    <source>
        <dbReference type="ARBA" id="ARBA00023237"/>
    </source>
</evidence>
<dbReference type="GO" id="GO:0009279">
    <property type="term" value="C:cell outer membrane"/>
    <property type="evidence" value="ECO:0007669"/>
    <property type="project" value="UniProtKB-SubCell"/>
</dbReference>
<evidence type="ECO:0000256" key="4">
    <source>
        <dbReference type="ARBA" id="ARBA00022692"/>
    </source>
</evidence>